<sequence>MGINRRTLITGAAAIGAAALALPQTAAASPKVSPQLASSKKRLTGVDMPPSQRWQVGGTDLGIAYLLENNSVGFLFGDTFNTRWYNDPPLPNDWRSPVMLRSNIHPGDPGGIVFDSAAMVAGDGRAPEITYNGHNGSDGAGTFEVTVIPNDAVAFPDGTHVMSYMSIAQWYNDVNIQWRTNYAGLAISHDGNSFQRTPTVWWNDGSNTDPFQMWTMQRDGDWVYIFSVRAGRQTGPMMLRRVPVNSMFDSGAYQGWGWNGTNWDWGRPCTSILPESRFGEPSVRRLNDGTWVMSYLNGGSGSIVTRRADGPDKAWTDENVQVTQLQQPAIYGGFIHPYSSSAPNDLHLLVSRWPQINGQSFAYDVTQWVGSV</sequence>
<proteinExistence type="predicted"/>
<evidence type="ECO:0000256" key="1">
    <source>
        <dbReference type="SAM" id="SignalP"/>
    </source>
</evidence>
<dbReference type="InterPro" id="IPR006311">
    <property type="entry name" value="TAT_signal"/>
</dbReference>
<evidence type="ECO:0000313" key="3">
    <source>
        <dbReference type="EMBL" id="GAA1687816.1"/>
    </source>
</evidence>
<keyword evidence="1" id="KW-0732">Signal</keyword>
<dbReference type="RefSeq" id="WP_344311931.1">
    <property type="nucleotide sequence ID" value="NZ_BAAANY010000015.1"/>
</dbReference>
<dbReference type="PROSITE" id="PS51318">
    <property type="entry name" value="TAT"/>
    <property type="match status" value="1"/>
</dbReference>
<evidence type="ECO:0000259" key="2">
    <source>
        <dbReference type="Pfam" id="PF13810"/>
    </source>
</evidence>
<accession>A0ABP4TGS1</accession>
<protein>
    <submittedName>
        <fullName evidence="3">DUF4185 domain-containing protein</fullName>
    </submittedName>
</protein>
<dbReference type="InterPro" id="IPR025442">
    <property type="entry name" value="DUF4185"/>
</dbReference>
<feature type="chain" id="PRO_5046256309" evidence="1">
    <location>
        <begin position="29"/>
        <end position="372"/>
    </location>
</feature>
<keyword evidence="4" id="KW-1185">Reference proteome</keyword>
<feature type="domain" description="DUF4185" evidence="2">
    <location>
        <begin position="52"/>
        <end position="367"/>
    </location>
</feature>
<feature type="signal peptide" evidence="1">
    <location>
        <begin position="1"/>
        <end position="28"/>
    </location>
</feature>
<name>A0ABP4TGS1_9ACTN</name>
<evidence type="ECO:0000313" key="4">
    <source>
        <dbReference type="Proteomes" id="UP001500618"/>
    </source>
</evidence>
<gene>
    <name evidence="3" type="ORF">GCM10009765_41620</name>
</gene>
<dbReference type="EMBL" id="BAAANY010000015">
    <property type="protein sequence ID" value="GAA1687816.1"/>
    <property type="molecule type" value="Genomic_DNA"/>
</dbReference>
<reference evidence="4" key="1">
    <citation type="journal article" date="2019" name="Int. J. Syst. Evol. Microbiol.">
        <title>The Global Catalogue of Microorganisms (GCM) 10K type strain sequencing project: providing services to taxonomists for standard genome sequencing and annotation.</title>
        <authorList>
            <consortium name="The Broad Institute Genomics Platform"/>
            <consortium name="The Broad Institute Genome Sequencing Center for Infectious Disease"/>
            <person name="Wu L."/>
            <person name="Ma J."/>
        </authorList>
    </citation>
    <scope>NUCLEOTIDE SEQUENCE [LARGE SCALE GENOMIC DNA]</scope>
    <source>
        <strain evidence="4">JCM 14718</strain>
    </source>
</reference>
<dbReference type="Proteomes" id="UP001500618">
    <property type="component" value="Unassembled WGS sequence"/>
</dbReference>
<organism evidence="3 4">
    <name type="scientific">Fodinicola feengrottensis</name>
    <dbReference type="NCBI Taxonomy" id="435914"/>
    <lineage>
        <taxon>Bacteria</taxon>
        <taxon>Bacillati</taxon>
        <taxon>Actinomycetota</taxon>
        <taxon>Actinomycetes</taxon>
        <taxon>Mycobacteriales</taxon>
        <taxon>Fodinicola</taxon>
    </lineage>
</organism>
<dbReference type="Pfam" id="PF13810">
    <property type="entry name" value="DUF4185"/>
    <property type="match status" value="1"/>
</dbReference>
<comment type="caution">
    <text evidence="3">The sequence shown here is derived from an EMBL/GenBank/DDBJ whole genome shotgun (WGS) entry which is preliminary data.</text>
</comment>